<keyword evidence="3" id="KW-0732">Signal</keyword>
<evidence type="ECO:0000256" key="4">
    <source>
        <dbReference type="ARBA" id="ARBA00022798"/>
    </source>
</evidence>
<feature type="domain" description="GP-PDE" evidence="7">
    <location>
        <begin position="1"/>
        <end position="130"/>
    </location>
</feature>
<evidence type="ECO:0000256" key="3">
    <source>
        <dbReference type="ARBA" id="ARBA00022729"/>
    </source>
</evidence>
<evidence type="ECO:0000256" key="5">
    <source>
        <dbReference type="ARBA" id="ARBA00022801"/>
    </source>
</evidence>
<reference evidence="8" key="1">
    <citation type="submission" date="2019-08" db="EMBL/GenBank/DDBJ databases">
        <authorList>
            <person name="Kucharzyk K."/>
            <person name="Murdoch R.W."/>
            <person name="Higgins S."/>
            <person name="Loffler F."/>
        </authorList>
    </citation>
    <scope>NUCLEOTIDE SEQUENCE</scope>
</reference>
<dbReference type="GO" id="GO:0042597">
    <property type="term" value="C:periplasmic space"/>
    <property type="evidence" value="ECO:0007669"/>
    <property type="project" value="TreeGrafter"/>
</dbReference>
<dbReference type="GO" id="GO:0006071">
    <property type="term" value="P:glycerol metabolic process"/>
    <property type="evidence" value="ECO:0007669"/>
    <property type="project" value="UniProtKB-KW"/>
</dbReference>
<evidence type="ECO:0000256" key="1">
    <source>
        <dbReference type="ARBA" id="ARBA00007277"/>
    </source>
</evidence>
<evidence type="ECO:0000259" key="7">
    <source>
        <dbReference type="PROSITE" id="PS51704"/>
    </source>
</evidence>
<dbReference type="GO" id="GO:0006629">
    <property type="term" value="P:lipid metabolic process"/>
    <property type="evidence" value="ECO:0007669"/>
    <property type="project" value="InterPro"/>
</dbReference>
<dbReference type="EMBL" id="VSSQ01069075">
    <property type="protein sequence ID" value="MPN21158.1"/>
    <property type="molecule type" value="Genomic_DNA"/>
</dbReference>
<evidence type="ECO:0000256" key="6">
    <source>
        <dbReference type="ARBA" id="ARBA00047512"/>
    </source>
</evidence>
<name>A0A645G2S7_9ZZZZ</name>
<comment type="similarity">
    <text evidence="1">Belongs to the glycerophosphoryl diester phosphodiesterase family.</text>
</comment>
<dbReference type="Pfam" id="PF03009">
    <property type="entry name" value="GDPD"/>
    <property type="match status" value="1"/>
</dbReference>
<dbReference type="PANTHER" id="PTHR43620">
    <property type="entry name" value="GLYCEROPHOSPHORYL DIESTER PHOSPHODIESTERASE"/>
    <property type="match status" value="1"/>
</dbReference>
<dbReference type="InterPro" id="IPR030395">
    <property type="entry name" value="GP_PDE_dom"/>
</dbReference>
<dbReference type="EC" id="3.1.4.46" evidence="2"/>
<accession>A0A645G2S7</accession>
<protein>
    <recommendedName>
        <fullName evidence="2">glycerophosphodiester phosphodiesterase</fullName>
        <ecNumber evidence="2">3.1.4.46</ecNumber>
    </recommendedName>
</protein>
<dbReference type="GO" id="GO:0008889">
    <property type="term" value="F:glycerophosphodiester phosphodiesterase activity"/>
    <property type="evidence" value="ECO:0007669"/>
    <property type="project" value="UniProtKB-EC"/>
</dbReference>
<dbReference type="Gene3D" id="3.20.20.190">
    <property type="entry name" value="Phosphatidylinositol (PI) phosphodiesterase"/>
    <property type="match status" value="1"/>
</dbReference>
<proteinExistence type="inferred from homology"/>
<comment type="catalytic activity">
    <reaction evidence="6">
        <text>a sn-glycero-3-phosphodiester + H2O = an alcohol + sn-glycerol 3-phosphate + H(+)</text>
        <dbReference type="Rhea" id="RHEA:12969"/>
        <dbReference type="ChEBI" id="CHEBI:15377"/>
        <dbReference type="ChEBI" id="CHEBI:15378"/>
        <dbReference type="ChEBI" id="CHEBI:30879"/>
        <dbReference type="ChEBI" id="CHEBI:57597"/>
        <dbReference type="ChEBI" id="CHEBI:83408"/>
        <dbReference type="EC" id="3.1.4.46"/>
    </reaction>
</comment>
<gene>
    <name evidence="8" type="primary">glpQ_21</name>
    <name evidence="8" type="ORF">SDC9_168537</name>
</gene>
<evidence type="ECO:0000256" key="2">
    <source>
        <dbReference type="ARBA" id="ARBA00012247"/>
    </source>
</evidence>
<dbReference type="AlphaFoldDB" id="A0A645G2S7"/>
<comment type="caution">
    <text evidence="8">The sequence shown here is derived from an EMBL/GenBank/DDBJ whole genome shotgun (WGS) entry which is preliminary data.</text>
</comment>
<sequence length="133" mass="15275">MGMDLNLVQLIAYTDWNETQEKKPDGSWVNYNYDWMFKPGAMKQVAQYADGIGPDYHMLIDEKSKKGNISLTGMVQDAHQNKMVVHPYTVRADQLPDYTTDVNQLYDILYNKAGVDGLFTDFPDKAVKFLNKE</sequence>
<keyword evidence="4" id="KW-0319">Glycerol metabolism</keyword>
<organism evidence="8">
    <name type="scientific">bioreactor metagenome</name>
    <dbReference type="NCBI Taxonomy" id="1076179"/>
    <lineage>
        <taxon>unclassified sequences</taxon>
        <taxon>metagenomes</taxon>
        <taxon>ecological metagenomes</taxon>
    </lineage>
</organism>
<evidence type="ECO:0000313" key="8">
    <source>
        <dbReference type="EMBL" id="MPN21158.1"/>
    </source>
</evidence>
<keyword evidence="5 8" id="KW-0378">Hydrolase</keyword>
<dbReference type="PROSITE" id="PS51704">
    <property type="entry name" value="GP_PDE"/>
    <property type="match status" value="1"/>
</dbReference>
<dbReference type="SUPFAM" id="SSF51695">
    <property type="entry name" value="PLC-like phosphodiesterases"/>
    <property type="match status" value="1"/>
</dbReference>
<dbReference type="InterPro" id="IPR017946">
    <property type="entry name" value="PLC-like_Pdiesterase_TIM-brl"/>
</dbReference>
<dbReference type="PANTHER" id="PTHR43620:SF7">
    <property type="entry name" value="GLYCEROPHOSPHODIESTER PHOSPHODIESTERASE GDPD5-RELATED"/>
    <property type="match status" value="1"/>
</dbReference>